<dbReference type="InterPro" id="IPR000246">
    <property type="entry name" value="Peptidase_T2"/>
</dbReference>
<proteinExistence type="predicted"/>
<dbReference type="AlphaFoldDB" id="A0A4Q1UHR0"/>
<dbReference type="InterPro" id="IPR029055">
    <property type="entry name" value="Ntn_hydrolases_N"/>
</dbReference>
<reference evidence="4 6" key="1">
    <citation type="submission" date="2017-01" db="EMBL/GenBank/DDBJ databases">
        <title>Lactobacillus chiayiensis sp. nov., a lactic acid bacterium isolated from compost.</title>
        <authorList>
            <person name="Huang C.-H."/>
        </authorList>
    </citation>
    <scope>NUCLEOTIDE SEQUENCE [LARGE SCALE GENOMIC DNA]</scope>
    <source>
        <strain evidence="6">chh01</strain>
        <strain evidence="4">Chh01</strain>
    </source>
</reference>
<evidence type="ECO:0000256" key="2">
    <source>
        <dbReference type="PIRSR" id="PIRSR600246-2"/>
    </source>
</evidence>
<dbReference type="PANTHER" id="PTHR10188:SF6">
    <property type="entry name" value="N(4)-(BETA-N-ACETYLGLUCOSAMINYL)-L-ASPARAGINASE"/>
    <property type="match status" value="1"/>
</dbReference>
<accession>A0A4Q1UHR0</accession>
<dbReference type="GO" id="GO:0016811">
    <property type="term" value="F:hydrolase activity, acting on carbon-nitrogen (but not peptide) bonds, in linear amides"/>
    <property type="evidence" value="ECO:0007669"/>
    <property type="project" value="UniProtKB-ARBA"/>
</dbReference>
<evidence type="ECO:0000256" key="1">
    <source>
        <dbReference type="PIRSR" id="PIRSR600246-1"/>
    </source>
</evidence>
<feature type="site" description="Cleavage; by autolysis" evidence="3">
    <location>
        <begin position="153"/>
        <end position="154"/>
    </location>
</feature>
<evidence type="ECO:0000313" key="5">
    <source>
        <dbReference type="EMBL" id="UYN56369.1"/>
    </source>
</evidence>
<evidence type="ECO:0000313" key="4">
    <source>
        <dbReference type="EMBL" id="RXT30675.1"/>
    </source>
</evidence>
<dbReference type="GO" id="GO:0005737">
    <property type="term" value="C:cytoplasm"/>
    <property type="evidence" value="ECO:0007669"/>
    <property type="project" value="TreeGrafter"/>
</dbReference>
<dbReference type="Proteomes" id="UP001164790">
    <property type="component" value="Chromosome"/>
</dbReference>
<name>A0A4Q1UHR0_9LACO</name>
<reference evidence="5" key="2">
    <citation type="submission" date="2022-10" db="EMBL/GenBank/DDBJ databases">
        <title>Comparative genomic analysis and in-vitro probiotic properties of the potential probiotic L. chiayiensis AACE 3.</title>
        <authorList>
            <person name="Kang X."/>
        </authorList>
    </citation>
    <scope>NUCLEOTIDE SEQUENCE</scope>
    <source>
        <strain evidence="5">AACE 3</strain>
    </source>
</reference>
<organism evidence="4 6">
    <name type="scientific">Lacticaseibacillus chiayiensis</name>
    <dbReference type="NCBI Taxonomy" id="2100821"/>
    <lineage>
        <taxon>Bacteria</taxon>
        <taxon>Bacillati</taxon>
        <taxon>Bacillota</taxon>
        <taxon>Bacilli</taxon>
        <taxon>Lactobacillales</taxon>
        <taxon>Lactobacillaceae</taxon>
        <taxon>Lacticaseibacillus</taxon>
    </lineage>
</organism>
<dbReference type="Proteomes" id="UP000290475">
    <property type="component" value="Unassembled WGS sequence"/>
</dbReference>
<evidence type="ECO:0000313" key="6">
    <source>
        <dbReference type="Proteomes" id="UP000290475"/>
    </source>
</evidence>
<dbReference type="Gene3D" id="3.60.20.30">
    <property type="entry name" value="(Glycosyl)asparaginase"/>
    <property type="match status" value="1"/>
</dbReference>
<dbReference type="EMBL" id="CP107523">
    <property type="protein sequence ID" value="UYN56369.1"/>
    <property type="molecule type" value="Genomic_DNA"/>
</dbReference>
<dbReference type="CDD" id="cd04513">
    <property type="entry name" value="Glycosylasparaginase"/>
    <property type="match status" value="1"/>
</dbReference>
<feature type="active site" description="Nucleophile" evidence="1">
    <location>
        <position position="154"/>
    </location>
</feature>
<dbReference type="SUPFAM" id="SSF56235">
    <property type="entry name" value="N-terminal nucleophile aminohydrolases (Ntn hydrolases)"/>
    <property type="match status" value="1"/>
</dbReference>
<feature type="binding site" evidence="2">
    <location>
        <begin position="205"/>
        <end position="208"/>
    </location>
    <ligand>
        <name>substrate</name>
    </ligand>
</feature>
<feature type="binding site" evidence="2">
    <location>
        <begin position="182"/>
        <end position="185"/>
    </location>
    <ligand>
        <name>substrate</name>
    </ligand>
</feature>
<gene>
    <name evidence="4" type="ORF">BVJ53_00205</name>
    <name evidence="5" type="ORF">OFW50_13025</name>
</gene>
<protein>
    <submittedName>
        <fullName evidence="4">N(4)-(Beta-N-acetylglucosaminyl)-L-asparaginase</fullName>
    </submittedName>
</protein>
<dbReference type="Pfam" id="PF01112">
    <property type="entry name" value="Asparaginase_2"/>
    <property type="match status" value="1"/>
</dbReference>
<evidence type="ECO:0000256" key="3">
    <source>
        <dbReference type="PIRSR" id="PIRSR600246-3"/>
    </source>
</evidence>
<evidence type="ECO:0000313" key="7">
    <source>
        <dbReference type="Proteomes" id="UP001164790"/>
    </source>
</evidence>
<keyword evidence="7" id="KW-1185">Reference proteome</keyword>
<dbReference type="PANTHER" id="PTHR10188">
    <property type="entry name" value="L-ASPARAGINASE"/>
    <property type="match status" value="1"/>
</dbReference>
<dbReference type="EMBL" id="MSSM01000001">
    <property type="protein sequence ID" value="RXT30675.1"/>
    <property type="molecule type" value="Genomic_DNA"/>
</dbReference>
<sequence length="324" mass="34951">MNKTNWGAIATWRMAHDGVKKASKLLQANGDAGDAVETLIKTVEAYPYYKSVGYGGLPNENGVVEMDAGFMDGDTLAQGAVAGIHDVFHAVSVARALSREHYNSFLVGEGATQYAQVNGFEMRNMLTDRAKQRWEKRRQEIADAKVKPYDGHDTVGAITLAPSGSMAAATSTSGLFMKRPGRVGDSPLSGSGFYVDSDIGGAAATGLGEDIMKGCLSYDIVRRMGEGRTPQQACDEAVYPFIEKLKRRYGKAGEFSLIALNHTGNWGVATNVEFTFSVATATQEPAILIAHPGPNQTTKIEPITQAWLDAYEKRIKAPIDQQGH</sequence>